<dbReference type="Proteomes" id="UP000029628">
    <property type="component" value="Unassembled WGS sequence"/>
</dbReference>
<accession>A0A096AJ86</accession>
<evidence type="ECO:0000259" key="2">
    <source>
        <dbReference type="Pfam" id="PF02470"/>
    </source>
</evidence>
<keyword evidence="1" id="KW-0812">Transmembrane</keyword>
<keyword evidence="4" id="KW-1185">Reference proteome</keyword>
<dbReference type="InterPro" id="IPR052336">
    <property type="entry name" value="MlaD_Phospholipid_Transporter"/>
</dbReference>
<protein>
    <recommendedName>
        <fullName evidence="2">Mce/MlaD domain-containing protein</fullName>
    </recommendedName>
</protein>
<dbReference type="Pfam" id="PF02470">
    <property type="entry name" value="MlaD"/>
    <property type="match status" value="1"/>
</dbReference>
<feature type="transmembrane region" description="Helical" evidence="1">
    <location>
        <begin position="7"/>
        <end position="26"/>
    </location>
</feature>
<dbReference type="RefSeq" id="WP_038152662.1">
    <property type="nucleotide sequence ID" value="NZ_JRNT01000016.1"/>
</dbReference>
<sequence length="443" mass="48747">MTTEAKVGIFTLAGIVLLIVTILFVGRVSLFHEPQMTLVGTFSNASGLQAGSAVNYSGVRIGKIDRVDIGTSGVVITMTVDKKTLIPTDSTFTIESDSILGDKFIQVQPGKATTYFHDGDHFNGHVDDMKRAFKKVENLIDSSDKTLKAINGIIGDHETQGALRDTLRTTSTIADNMAMLTAQMNSALAQNSGNINQITSNMVEVTRNVNSLTTELNRTATQFDHDGQAGQQMRQILDNLKDTTDTVNTMARSMSTIVDDPQAQRDIKETLHNTAQISKRINQLTGGSVYKDSTTATSDEGEHMNTQNRGTMWSENSVELLYNSHNHRYGVNGNARLFLRNGMLEIGAFNIGDNISLNANYGKFLTDRWLLRGGLFEGDLGASLDYGVGTPFSISAAMINLNHQRYRIRSEYKLFDDTYGIIQITRPYSDPLGGNYFGVKHVF</sequence>
<evidence type="ECO:0000313" key="3">
    <source>
        <dbReference type="EMBL" id="KGF47168.1"/>
    </source>
</evidence>
<organism evidence="3 4">
    <name type="scientific">Veillonella montpellierensis DNF00314</name>
    <dbReference type="NCBI Taxonomy" id="1401067"/>
    <lineage>
        <taxon>Bacteria</taxon>
        <taxon>Bacillati</taxon>
        <taxon>Bacillota</taxon>
        <taxon>Negativicutes</taxon>
        <taxon>Veillonellales</taxon>
        <taxon>Veillonellaceae</taxon>
        <taxon>Veillonella</taxon>
    </lineage>
</organism>
<feature type="domain" description="Mce/MlaD" evidence="2">
    <location>
        <begin position="37"/>
        <end position="110"/>
    </location>
</feature>
<keyword evidence="1" id="KW-0472">Membrane</keyword>
<dbReference type="AlphaFoldDB" id="A0A096AJ86"/>
<evidence type="ECO:0000313" key="4">
    <source>
        <dbReference type="Proteomes" id="UP000029628"/>
    </source>
</evidence>
<dbReference type="PANTHER" id="PTHR33371:SF4">
    <property type="entry name" value="INTERMEMBRANE PHOSPHOLIPID TRANSPORT SYSTEM BINDING PROTEIN MLAD"/>
    <property type="match status" value="1"/>
</dbReference>
<name>A0A096AJ86_9FIRM</name>
<proteinExistence type="predicted"/>
<dbReference type="PANTHER" id="PTHR33371">
    <property type="entry name" value="INTERMEMBRANE PHOSPHOLIPID TRANSPORT SYSTEM BINDING PROTEIN MLAD-RELATED"/>
    <property type="match status" value="1"/>
</dbReference>
<evidence type="ECO:0000256" key="1">
    <source>
        <dbReference type="SAM" id="Phobius"/>
    </source>
</evidence>
<dbReference type="eggNOG" id="COG1463">
    <property type="taxonomic scope" value="Bacteria"/>
</dbReference>
<gene>
    <name evidence="3" type="ORF">HMPREF0872_05685</name>
</gene>
<keyword evidence="1" id="KW-1133">Transmembrane helix</keyword>
<comment type="caution">
    <text evidence="3">The sequence shown here is derived from an EMBL/GenBank/DDBJ whole genome shotgun (WGS) entry which is preliminary data.</text>
</comment>
<dbReference type="InterPro" id="IPR003399">
    <property type="entry name" value="Mce/MlaD"/>
</dbReference>
<reference evidence="3 4" key="1">
    <citation type="submission" date="2014-07" db="EMBL/GenBank/DDBJ databases">
        <authorList>
            <person name="McCorrison J."/>
            <person name="Sanka R."/>
            <person name="Torralba M."/>
            <person name="Gillis M."/>
            <person name="Haft D.H."/>
            <person name="Methe B."/>
            <person name="Sutton G."/>
            <person name="Nelson K.E."/>
        </authorList>
    </citation>
    <scope>NUCLEOTIDE SEQUENCE [LARGE SCALE GENOMIC DNA]</scope>
    <source>
        <strain evidence="3 4">DNF00314</strain>
    </source>
</reference>
<dbReference type="EMBL" id="JRNT01000016">
    <property type="protein sequence ID" value="KGF47168.1"/>
    <property type="molecule type" value="Genomic_DNA"/>
</dbReference>